<gene>
    <name evidence="6" type="ORF">SAMN06266787_11220</name>
</gene>
<dbReference type="InterPro" id="IPR015163">
    <property type="entry name" value="Cdc6_C"/>
</dbReference>
<keyword evidence="3" id="KW-0547">Nucleotide-binding</keyword>
<dbReference type="InterPro" id="IPR036390">
    <property type="entry name" value="WH_DNA-bd_sf"/>
</dbReference>
<keyword evidence="2" id="KW-0235">DNA replication</keyword>
<organism evidence="6 7">
    <name type="scientific">Halorubrum ezzemoulense</name>
    <name type="common">Halorubrum chaoviator</name>
    <dbReference type="NCBI Taxonomy" id="337243"/>
    <lineage>
        <taxon>Archaea</taxon>
        <taxon>Methanobacteriati</taxon>
        <taxon>Methanobacteriota</taxon>
        <taxon>Stenosarchaea group</taxon>
        <taxon>Halobacteria</taxon>
        <taxon>Halobacteriales</taxon>
        <taxon>Haloferacaceae</taxon>
        <taxon>Halorubrum</taxon>
    </lineage>
</organism>
<evidence type="ECO:0000256" key="3">
    <source>
        <dbReference type="ARBA" id="ARBA00022741"/>
    </source>
</evidence>
<protein>
    <submittedName>
        <fullName evidence="6">CDC6 protein, C terminal</fullName>
    </submittedName>
</protein>
<keyword evidence="4" id="KW-0067">ATP-binding</keyword>
<dbReference type="AlphaFoldDB" id="A0A238YG71"/>
<proteinExistence type="inferred from homology"/>
<dbReference type="Gene3D" id="1.10.8.60">
    <property type="match status" value="1"/>
</dbReference>
<evidence type="ECO:0000313" key="7">
    <source>
        <dbReference type="Proteomes" id="UP000198297"/>
    </source>
</evidence>
<comment type="similarity">
    <text evidence="1">Belongs to the CDC6/cdc18 family.</text>
</comment>
<dbReference type="Pfam" id="PF09079">
    <property type="entry name" value="WHD_Cdc6"/>
    <property type="match status" value="1"/>
</dbReference>
<evidence type="ECO:0000256" key="2">
    <source>
        <dbReference type="ARBA" id="ARBA00022705"/>
    </source>
</evidence>
<dbReference type="SMART" id="SM01074">
    <property type="entry name" value="Cdc6_C"/>
    <property type="match status" value="1"/>
</dbReference>
<evidence type="ECO:0000313" key="6">
    <source>
        <dbReference type="EMBL" id="SNR70107.1"/>
    </source>
</evidence>
<dbReference type="InterPro" id="IPR036388">
    <property type="entry name" value="WH-like_DNA-bd_sf"/>
</dbReference>
<dbReference type="Gene3D" id="1.10.10.10">
    <property type="entry name" value="Winged helix-like DNA-binding domain superfamily/Winged helix DNA-binding domain"/>
    <property type="match status" value="1"/>
</dbReference>
<reference evidence="6 7" key="1">
    <citation type="submission" date="2017-06" db="EMBL/GenBank/DDBJ databases">
        <authorList>
            <person name="Kim H.J."/>
            <person name="Triplett B.A."/>
        </authorList>
    </citation>
    <scope>NUCLEOTIDE SEQUENCE [LARGE SCALE GENOMIC DNA]</scope>
    <source>
        <strain evidence="6 7">DSM 19316</strain>
    </source>
</reference>
<dbReference type="GO" id="GO:0005524">
    <property type="term" value="F:ATP binding"/>
    <property type="evidence" value="ECO:0007669"/>
    <property type="project" value="UniProtKB-KW"/>
</dbReference>
<dbReference type="Pfam" id="PF22703">
    <property type="entry name" value="Cdc6_lid"/>
    <property type="match status" value="1"/>
</dbReference>
<dbReference type="Proteomes" id="UP000198297">
    <property type="component" value="Unassembled WGS sequence"/>
</dbReference>
<dbReference type="GO" id="GO:0006260">
    <property type="term" value="P:DNA replication"/>
    <property type="evidence" value="ECO:0007669"/>
    <property type="project" value="UniProtKB-KW"/>
</dbReference>
<dbReference type="InterPro" id="IPR055237">
    <property type="entry name" value="Cdc6_lid"/>
</dbReference>
<sequence>MCAAYGAKDSGDARKALYLLLEAGDGVRESGSDVVTETHVQEACERVQTDQVVEGIQNYSQHGKLVLYALTWLHERGDTPVRTREVVETYRSVVRLEGVSPVSERSVRDYLEELAQLGITGVTEHNRGKDGGKYNEHQLE</sequence>
<dbReference type="EMBL" id="FZNK01000012">
    <property type="protein sequence ID" value="SNR70107.1"/>
    <property type="molecule type" value="Genomic_DNA"/>
</dbReference>
<accession>A0A238YG71</accession>
<dbReference type="PANTHER" id="PTHR10763">
    <property type="entry name" value="CELL DIVISION CONTROL PROTEIN 6-RELATED"/>
    <property type="match status" value="1"/>
</dbReference>
<dbReference type="InterPro" id="IPR050311">
    <property type="entry name" value="ORC1/CDC6"/>
</dbReference>
<evidence type="ECO:0000256" key="1">
    <source>
        <dbReference type="ARBA" id="ARBA00006184"/>
    </source>
</evidence>
<feature type="domain" description="Cdc6 C-terminal" evidence="5">
    <location>
        <begin position="67"/>
        <end position="139"/>
    </location>
</feature>
<evidence type="ECO:0000259" key="5">
    <source>
        <dbReference type="SMART" id="SM01074"/>
    </source>
</evidence>
<name>A0A238YG71_HALEZ</name>
<dbReference type="SUPFAM" id="SSF46785">
    <property type="entry name" value="Winged helix' DNA-binding domain"/>
    <property type="match status" value="1"/>
</dbReference>
<dbReference type="CDD" id="cd08768">
    <property type="entry name" value="Cdc6_C"/>
    <property type="match status" value="1"/>
</dbReference>
<dbReference type="PANTHER" id="PTHR10763:SF22">
    <property type="entry name" value="ORC1-TYPE DNA REPLICATION PROTEIN"/>
    <property type="match status" value="1"/>
</dbReference>
<evidence type="ECO:0000256" key="4">
    <source>
        <dbReference type="ARBA" id="ARBA00022840"/>
    </source>
</evidence>